<organism evidence="4">
    <name type="scientific">Aphanomyces invadans</name>
    <dbReference type="NCBI Taxonomy" id="157072"/>
    <lineage>
        <taxon>Eukaryota</taxon>
        <taxon>Sar</taxon>
        <taxon>Stramenopiles</taxon>
        <taxon>Oomycota</taxon>
        <taxon>Saprolegniomycetes</taxon>
        <taxon>Saprolegniales</taxon>
        <taxon>Verrucalvaceae</taxon>
        <taxon>Aphanomyces</taxon>
    </lineage>
</organism>
<dbReference type="InterPro" id="IPR039182">
    <property type="entry name" value="Pop1"/>
</dbReference>
<dbReference type="PANTHER" id="PTHR22731">
    <property type="entry name" value="RIBONUCLEASES P/MRP PROTEIN SUBUNIT POP1"/>
    <property type="match status" value="1"/>
</dbReference>
<evidence type="ECO:0000259" key="3">
    <source>
        <dbReference type="Pfam" id="PF22770"/>
    </source>
</evidence>
<dbReference type="Pfam" id="PF22770">
    <property type="entry name" value="POP1_C"/>
    <property type="match status" value="2"/>
</dbReference>
<feature type="region of interest" description="Disordered" evidence="1">
    <location>
        <begin position="354"/>
        <end position="373"/>
    </location>
</feature>
<dbReference type="GO" id="GO:0000172">
    <property type="term" value="C:ribonuclease MRP complex"/>
    <property type="evidence" value="ECO:0007669"/>
    <property type="project" value="InterPro"/>
</dbReference>
<evidence type="ECO:0008006" key="5">
    <source>
        <dbReference type="Google" id="ProtNLM"/>
    </source>
</evidence>
<reference evidence="4" key="1">
    <citation type="submission" date="2013-12" db="EMBL/GenBank/DDBJ databases">
        <title>The Genome Sequence of Aphanomyces invadans NJM9701.</title>
        <authorList>
            <consortium name="The Broad Institute Genomics Platform"/>
            <person name="Russ C."/>
            <person name="Tyler B."/>
            <person name="van West P."/>
            <person name="Dieguez-Uribeondo J."/>
            <person name="Young S.K."/>
            <person name="Zeng Q."/>
            <person name="Gargeya S."/>
            <person name="Fitzgerald M."/>
            <person name="Abouelleil A."/>
            <person name="Alvarado L."/>
            <person name="Chapman S.B."/>
            <person name="Gainer-Dewar J."/>
            <person name="Goldberg J."/>
            <person name="Griggs A."/>
            <person name="Gujja S."/>
            <person name="Hansen M."/>
            <person name="Howarth C."/>
            <person name="Imamovic A."/>
            <person name="Ireland A."/>
            <person name="Larimer J."/>
            <person name="McCowan C."/>
            <person name="Murphy C."/>
            <person name="Pearson M."/>
            <person name="Poon T.W."/>
            <person name="Priest M."/>
            <person name="Roberts A."/>
            <person name="Saif S."/>
            <person name="Shea T."/>
            <person name="Sykes S."/>
            <person name="Wortman J."/>
            <person name="Nusbaum C."/>
            <person name="Birren B."/>
        </authorList>
    </citation>
    <scope>NUCLEOTIDE SEQUENCE [LARGE SCALE GENOMIC DNA]</scope>
    <source>
        <strain evidence="4">NJM9701</strain>
    </source>
</reference>
<sequence length="690" mass="77189">MDVIEVVPFAAARVHELHELHVGSGYEHLSKTRIARRRKDFHLRRRANAYKSHKFPARFRVKPNATRLDADVQRCRKHRRRHMLREKPDRLPTHQWHAKRMKMGKVDDVWIALHRLDRGTAAALLAPSTVCDTSYLSVVDVHGLKDSVVDALDSILDESLSEQVVNGGVEATCMVYHADMFPMEAIGPAHVMCKNSDNSADEHLHVWLWVYPSMIEPLLDTLASIDAPNVHVQRRTDLSRFEIRGPKGHVIMNKVLQNHDKLLWTAAPVPSSAVIQSWHFLDPRQSLRKNKATTPGLLDAPPTSLPDTVAECPISNTKFLSAEPPLTDLNARFASVLRWASDLGAGYRHHVGIPSRRPASATRHQRADANTSTTSILWDRTAMPPPFLPDHIVNQPARESDVLPSFPSITVRCAHGWDIVVHSKIAPTLLKALVFAGASAIGLAEREALRTRHHLLNYPRDYPDTHAGCRYWGSIKATKEAAEAAKPKAKRTAFQAMQVASPFAPDWSQLFSDVSTPFCVLRGAEYMRPFPFYNPSSKQELAMVPTAVPTLICVQVTLPRRGTVDCNAMMCFPTESDVAEFERNDRWQGEVELTSKQATKAAHPNSTYEVNIPSLATWLNMSVSQMRSVMGFVTSVAHVRGSQQAVGFCHSDALQHLFLQQQKSIHVGLIMVRNPTSRQYRPALVTACAE</sequence>
<evidence type="ECO:0000313" key="4">
    <source>
        <dbReference type="EMBL" id="ETW01205.1"/>
    </source>
</evidence>
<proteinExistence type="predicted"/>
<feature type="domain" description="POP1 C-terminal" evidence="3">
    <location>
        <begin position="623"/>
        <end position="686"/>
    </location>
</feature>
<dbReference type="OrthoDB" id="442863at2759"/>
<gene>
    <name evidence="4" type="ORF">H310_06796</name>
</gene>
<dbReference type="eggNOG" id="KOG3322">
    <property type="taxonomic scope" value="Eukaryota"/>
</dbReference>
<feature type="domain" description="POPLD" evidence="2">
    <location>
        <begin position="416"/>
        <end position="507"/>
    </location>
</feature>
<protein>
    <recommendedName>
        <fullName evidence="5">Pop1 N-terminal domain-containing protein</fullName>
    </recommendedName>
</protein>
<dbReference type="Pfam" id="PF08170">
    <property type="entry name" value="POPLD"/>
    <property type="match status" value="1"/>
</dbReference>
<dbReference type="GeneID" id="20083846"/>
<dbReference type="InterPro" id="IPR012590">
    <property type="entry name" value="POPLD_dom"/>
</dbReference>
<dbReference type="STRING" id="157072.A0A024U4N9"/>
<dbReference type="SUPFAM" id="SSF103025">
    <property type="entry name" value="Folate-binding domain"/>
    <property type="match status" value="1"/>
</dbReference>
<dbReference type="GO" id="GO:0005655">
    <property type="term" value="C:nucleolar ribonuclease P complex"/>
    <property type="evidence" value="ECO:0007669"/>
    <property type="project" value="InterPro"/>
</dbReference>
<evidence type="ECO:0000259" key="2">
    <source>
        <dbReference type="Pfam" id="PF08170"/>
    </source>
</evidence>
<accession>A0A024U4N9</accession>
<name>A0A024U4N9_9STRA</name>
<dbReference type="AlphaFoldDB" id="A0A024U4N9"/>
<dbReference type="GO" id="GO:0001682">
    <property type="term" value="P:tRNA 5'-leader removal"/>
    <property type="evidence" value="ECO:0007669"/>
    <property type="project" value="InterPro"/>
</dbReference>
<evidence type="ECO:0000256" key="1">
    <source>
        <dbReference type="SAM" id="MobiDB-lite"/>
    </source>
</evidence>
<dbReference type="EMBL" id="KI913963">
    <property type="protein sequence ID" value="ETW01205.1"/>
    <property type="molecule type" value="Genomic_DNA"/>
</dbReference>
<dbReference type="PANTHER" id="PTHR22731:SF3">
    <property type="entry name" value="RIBONUCLEASES P_MRP PROTEIN SUBUNIT POP1"/>
    <property type="match status" value="1"/>
</dbReference>
<dbReference type="RefSeq" id="XP_008870203.1">
    <property type="nucleotide sequence ID" value="XM_008871981.1"/>
</dbReference>
<feature type="domain" description="POP1 C-terminal" evidence="3">
    <location>
        <begin position="551"/>
        <end position="601"/>
    </location>
</feature>
<dbReference type="InterPro" id="IPR055079">
    <property type="entry name" value="POP1_C"/>
</dbReference>
<dbReference type="VEuPathDB" id="FungiDB:H310_06796"/>